<protein>
    <submittedName>
        <fullName evidence="1">Uncharacterized protein</fullName>
    </submittedName>
</protein>
<gene>
    <name evidence="1" type="ORF">ERS008667_04379</name>
</gene>
<dbReference type="Proteomes" id="UP000038204">
    <property type="component" value="Unassembled WGS sequence"/>
</dbReference>
<sequence length="35" mass="4198">MKNIIKIVRQVFGGQKIPMGMVAQRLKYMKRRQHL</sequence>
<evidence type="ECO:0000313" key="1">
    <source>
        <dbReference type="EMBL" id="CNI80830.1"/>
    </source>
</evidence>
<organism evidence="1 2">
    <name type="scientific">Yersinia similis</name>
    <dbReference type="NCBI Taxonomy" id="367190"/>
    <lineage>
        <taxon>Bacteria</taxon>
        <taxon>Pseudomonadati</taxon>
        <taxon>Pseudomonadota</taxon>
        <taxon>Gammaproteobacteria</taxon>
        <taxon>Enterobacterales</taxon>
        <taxon>Yersiniaceae</taxon>
        <taxon>Yersinia</taxon>
    </lineage>
</organism>
<name>A0A0T9RS53_9GAMM</name>
<reference evidence="1 2" key="1">
    <citation type="submission" date="2015-03" db="EMBL/GenBank/DDBJ databases">
        <authorList>
            <person name="Murphy D."/>
        </authorList>
    </citation>
    <scope>NUCLEOTIDE SEQUENCE [LARGE SCALE GENOMIC DNA]</scope>
    <source>
        <strain evidence="1 2">Y233</strain>
    </source>
</reference>
<dbReference type="AlphaFoldDB" id="A0A0T9RS53"/>
<evidence type="ECO:0000313" key="2">
    <source>
        <dbReference type="Proteomes" id="UP000038204"/>
    </source>
</evidence>
<proteinExistence type="predicted"/>
<dbReference type="EMBL" id="CQBK01000084">
    <property type="protein sequence ID" value="CNI80830.1"/>
    <property type="molecule type" value="Genomic_DNA"/>
</dbReference>
<accession>A0A0T9RS53</accession>